<reference evidence="3" key="1">
    <citation type="journal article" date="2023" name="Commun. Biol.">
        <title>Genome analysis of Parmales, the sister group of diatoms, reveals the evolutionary specialization of diatoms from phago-mixotrophs to photoautotrophs.</title>
        <authorList>
            <person name="Ban H."/>
            <person name="Sato S."/>
            <person name="Yoshikawa S."/>
            <person name="Yamada K."/>
            <person name="Nakamura Y."/>
            <person name="Ichinomiya M."/>
            <person name="Sato N."/>
            <person name="Blanc-Mathieu R."/>
            <person name="Endo H."/>
            <person name="Kuwata A."/>
            <person name="Ogata H."/>
        </authorList>
    </citation>
    <scope>NUCLEOTIDE SEQUENCE [LARGE SCALE GENOMIC DNA]</scope>
    <source>
        <strain evidence="3">NIES 3699</strain>
    </source>
</reference>
<protein>
    <submittedName>
        <fullName evidence="2">Uncharacterized protein</fullName>
    </submittedName>
</protein>
<dbReference type="AlphaFoldDB" id="A0A9W7CHT7"/>
<evidence type="ECO:0000256" key="1">
    <source>
        <dbReference type="SAM" id="MobiDB-lite"/>
    </source>
</evidence>
<proteinExistence type="predicted"/>
<sequence>MFPSRAPLLFAGFRGFVFPLLSARAFGSKTPGLVLNHSTHIPCLIPFLRRLLDEQSLIKKVVPGRLSRSRGSIDRFTVRVTSDSLGGFKCLAREGTLVQEVFFSTPLSREELEGILQEKRKDNRTSRREGKGEERRKQKALKRLELERELRDATSQMQRAEIRRVLALYK</sequence>
<keyword evidence="3" id="KW-1185">Reference proteome</keyword>
<dbReference type="Proteomes" id="UP001165160">
    <property type="component" value="Unassembled WGS sequence"/>
</dbReference>
<accession>A0A9W7CHT7</accession>
<evidence type="ECO:0000313" key="3">
    <source>
        <dbReference type="Proteomes" id="UP001165160"/>
    </source>
</evidence>
<dbReference type="EMBL" id="BRXX01000355">
    <property type="protein sequence ID" value="GMI06757.1"/>
    <property type="molecule type" value="Genomic_DNA"/>
</dbReference>
<gene>
    <name evidence="2" type="ORF">TrVE_jg14360</name>
</gene>
<name>A0A9W7CHT7_9STRA</name>
<dbReference type="Pfam" id="PF09876">
    <property type="entry name" value="DUF2103"/>
    <property type="match status" value="1"/>
</dbReference>
<evidence type="ECO:0000313" key="2">
    <source>
        <dbReference type="EMBL" id="GMI06757.1"/>
    </source>
</evidence>
<organism evidence="2 3">
    <name type="scientific">Triparma verrucosa</name>
    <dbReference type="NCBI Taxonomy" id="1606542"/>
    <lineage>
        <taxon>Eukaryota</taxon>
        <taxon>Sar</taxon>
        <taxon>Stramenopiles</taxon>
        <taxon>Ochrophyta</taxon>
        <taxon>Bolidophyceae</taxon>
        <taxon>Parmales</taxon>
        <taxon>Triparmaceae</taxon>
        <taxon>Triparma</taxon>
    </lineage>
</organism>
<feature type="region of interest" description="Disordered" evidence="1">
    <location>
        <begin position="114"/>
        <end position="139"/>
    </location>
</feature>
<dbReference type="InterPro" id="IPR018664">
    <property type="entry name" value="DUF2103_metal-binding"/>
</dbReference>
<comment type="caution">
    <text evidence="2">The sequence shown here is derived from an EMBL/GenBank/DDBJ whole genome shotgun (WGS) entry which is preliminary data.</text>
</comment>